<organism evidence="4 5">
    <name type="scientific">Strongyloides ratti</name>
    <name type="common">Parasitic roundworm</name>
    <dbReference type="NCBI Taxonomy" id="34506"/>
    <lineage>
        <taxon>Eukaryota</taxon>
        <taxon>Metazoa</taxon>
        <taxon>Ecdysozoa</taxon>
        <taxon>Nematoda</taxon>
        <taxon>Chromadorea</taxon>
        <taxon>Rhabditida</taxon>
        <taxon>Tylenchina</taxon>
        <taxon>Panagrolaimomorpha</taxon>
        <taxon>Strongyloidoidea</taxon>
        <taxon>Strongyloididae</taxon>
        <taxon>Strongyloides</taxon>
    </lineage>
</organism>
<dbReference type="Pfam" id="PF00188">
    <property type="entry name" value="CAP"/>
    <property type="match status" value="1"/>
</dbReference>
<feature type="compositionally biased region" description="Polar residues" evidence="1">
    <location>
        <begin position="114"/>
        <end position="135"/>
    </location>
</feature>
<dbReference type="Gene3D" id="3.40.33.10">
    <property type="entry name" value="CAP"/>
    <property type="match status" value="1"/>
</dbReference>
<evidence type="ECO:0000313" key="5">
    <source>
        <dbReference type="WBParaSite" id="SRAE_2000080100b.1"/>
    </source>
</evidence>
<feature type="region of interest" description="Disordered" evidence="1">
    <location>
        <begin position="98"/>
        <end position="174"/>
    </location>
</feature>
<name>A0A7I5TJZ4_STRRB</name>
<feature type="signal peptide" evidence="2">
    <location>
        <begin position="1"/>
        <end position="19"/>
    </location>
</feature>
<evidence type="ECO:0000256" key="2">
    <source>
        <dbReference type="SAM" id="SignalP"/>
    </source>
</evidence>
<sequence>MYIFNIILYFNIFYSMAYSQSVQTFSYQVQNYGGNKRYLYNGKTFNTEAEVMNEIRNSNPGYKIIGPGNTYQGNSYQGNSYQGNNYLKNNYLNNNYLNNNYLNNNYQGNSLQNTYQQKPPQNSYNQPGNSISNHIGTPFPTKGYYPSNPSSNVIPPYNQKPYNPPPYKPSQNNKPVESNTMYPWLDPKKFIDNNQFSAKIWRHVWEGCHYPCFSKNNYQELKLRMLKETNQYRYAHGAKPLTMDQSLSNLAQVYAQKLASMKRLEHDYADRRYGENLGMSTSYTAYIIVKQWYDEEVKWNYNSAKPIHGTGHFTQLVWTNTQRVGFGVVEAGGITYVVARYDPKGNIIPFLNKYVLPRNRHPNGIY</sequence>
<dbReference type="GO" id="GO:0005576">
    <property type="term" value="C:extracellular region"/>
    <property type="evidence" value="ECO:0007669"/>
    <property type="project" value="InterPro"/>
</dbReference>
<dbReference type="InterPro" id="IPR002413">
    <property type="entry name" value="V5_allergen-like"/>
</dbReference>
<reference evidence="4" key="1">
    <citation type="submission" date="2014-09" db="EMBL/GenBank/DDBJ databases">
        <authorList>
            <person name="Martin A.A."/>
        </authorList>
    </citation>
    <scope>NUCLEOTIDE SEQUENCE</scope>
    <source>
        <strain evidence="4">ED321</strain>
    </source>
</reference>
<dbReference type="SUPFAM" id="SSF55797">
    <property type="entry name" value="PR-1-like"/>
    <property type="match status" value="1"/>
</dbReference>
<dbReference type="CDD" id="cd05382">
    <property type="entry name" value="CAP_GAPR1-like"/>
    <property type="match status" value="1"/>
</dbReference>
<keyword evidence="4" id="KW-1185">Reference proteome</keyword>
<dbReference type="AlphaFoldDB" id="A0A7I5TJZ4"/>
<feature type="compositionally biased region" description="Low complexity" evidence="1">
    <location>
        <begin position="98"/>
        <end position="113"/>
    </location>
</feature>
<evidence type="ECO:0000256" key="1">
    <source>
        <dbReference type="SAM" id="MobiDB-lite"/>
    </source>
</evidence>
<dbReference type="InterPro" id="IPR014044">
    <property type="entry name" value="CAP_dom"/>
</dbReference>
<dbReference type="PRINTS" id="PR00838">
    <property type="entry name" value="V5ALLERGEN"/>
</dbReference>
<evidence type="ECO:0000313" key="4">
    <source>
        <dbReference type="Proteomes" id="UP000035682"/>
    </source>
</evidence>
<gene>
    <name evidence="5" type="primary">SRAE_2000080100</name>
</gene>
<feature type="chain" id="PRO_5029699614" evidence="2">
    <location>
        <begin position="20"/>
        <end position="366"/>
    </location>
</feature>
<dbReference type="SMART" id="SM00198">
    <property type="entry name" value="SCP"/>
    <property type="match status" value="1"/>
</dbReference>
<dbReference type="PROSITE" id="PS01009">
    <property type="entry name" value="CRISP_1"/>
    <property type="match status" value="1"/>
</dbReference>
<dbReference type="PRINTS" id="PR00837">
    <property type="entry name" value="V5TPXLIKE"/>
</dbReference>
<dbReference type="InterPro" id="IPR001283">
    <property type="entry name" value="CRISP-related"/>
</dbReference>
<accession>A0A7I5TJZ4</accession>
<dbReference type="Proteomes" id="UP000035682">
    <property type="component" value="Unplaced"/>
</dbReference>
<dbReference type="PANTHER" id="PTHR10334">
    <property type="entry name" value="CYSTEINE-RICH SECRETORY PROTEIN-RELATED"/>
    <property type="match status" value="1"/>
</dbReference>
<evidence type="ECO:0000259" key="3">
    <source>
        <dbReference type="SMART" id="SM00198"/>
    </source>
</evidence>
<protein>
    <submittedName>
        <fullName evidence="5">CAP domain-containing protein</fullName>
    </submittedName>
</protein>
<dbReference type="InterPro" id="IPR018244">
    <property type="entry name" value="Allrgn_V5/Tpx1_CS"/>
</dbReference>
<dbReference type="WBParaSite" id="SRAE_2000080100b.1">
    <property type="protein sequence ID" value="SRAE_2000080100b.1"/>
    <property type="gene ID" value="WBGene00261001"/>
</dbReference>
<keyword evidence="2" id="KW-0732">Signal</keyword>
<dbReference type="InterPro" id="IPR034113">
    <property type="entry name" value="SCP_GAPR1-like"/>
</dbReference>
<dbReference type="InterPro" id="IPR035940">
    <property type="entry name" value="CAP_sf"/>
</dbReference>
<proteinExistence type="predicted"/>
<reference evidence="5" key="2">
    <citation type="submission" date="2020-12" db="UniProtKB">
        <authorList>
            <consortium name="WormBaseParasite"/>
        </authorList>
    </citation>
    <scope>IDENTIFICATION</scope>
</reference>
<feature type="domain" description="SCP" evidence="3">
    <location>
        <begin position="220"/>
        <end position="349"/>
    </location>
</feature>
<dbReference type="OrthoDB" id="5874910at2759"/>